<dbReference type="Proteomes" id="UP000036681">
    <property type="component" value="Unplaced"/>
</dbReference>
<dbReference type="WBParaSite" id="ALUE_0001919301-mRNA-1">
    <property type="protein sequence ID" value="ALUE_0001919301-mRNA-1"/>
    <property type="gene ID" value="ALUE_0001919301"/>
</dbReference>
<evidence type="ECO:0000313" key="2">
    <source>
        <dbReference type="WBParaSite" id="ALUE_0001919301-mRNA-1"/>
    </source>
</evidence>
<evidence type="ECO:0000313" key="1">
    <source>
        <dbReference type="Proteomes" id="UP000036681"/>
    </source>
</evidence>
<organism evidence="1 2">
    <name type="scientific">Ascaris lumbricoides</name>
    <name type="common">Giant roundworm</name>
    <dbReference type="NCBI Taxonomy" id="6252"/>
    <lineage>
        <taxon>Eukaryota</taxon>
        <taxon>Metazoa</taxon>
        <taxon>Ecdysozoa</taxon>
        <taxon>Nematoda</taxon>
        <taxon>Chromadorea</taxon>
        <taxon>Rhabditida</taxon>
        <taxon>Spirurina</taxon>
        <taxon>Ascaridomorpha</taxon>
        <taxon>Ascaridoidea</taxon>
        <taxon>Ascarididae</taxon>
        <taxon>Ascaris</taxon>
    </lineage>
</organism>
<dbReference type="AlphaFoldDB" id="A0A0M3IKD1"/>
<keyword evidence="1" id="KW-1185">Reference proteome</keyword>
<accession>A0A0M3IKD1</accession>
<sequence length="259" mass="29705">MSSWNDGSHSQHRKPDTELSIITGRAVTFIYYVSDTYLPTAVRLNNPPHATEFPICRSSVIRRTVDMSSSFNVLELALEFVLLPKERISYQVVDILKWIHKVVQQKRGFVEDTCLESAETESPSNGDKHFTFAEQHEVSLTFFGQFRRTVDISSSFNVLELALEFVLLPKERISYKVVDILKWIHKVVQQKRGFVEDTCLESAETESPSNGDKHFTFAEQHEVSLTFFGQFRCMILDPMWKLPLKCNGGECDKASSFSH</sequence>
<protein>
    <submittedName>
        <fullName evidence="2">Autophagy-related protein 101</fullName>
    </submittedName>
</protein>
<reference evidence="2" key="1">
    <citation type="submission" date="2017-02" db="UniProtKB">
        <authorList>
            <consortium name="WormBaseParasite"/>
        </authorList>
    </citation>
    <scope>IDENTIFICATION</scope>
</reference>
<proteinExistence type="predicted"/>
<name>A0A0M3IKD1_ASCLU</name>